<dbReference type="PANTHER" id="PTHR48086:SF3">
    <property type="entry name" value="SODIUM_PROLINE SYMPORTER"/>
    <property type="match status" value="1"/>
</dbReference>
<evidence type="ECO:0000256" key="11">
    <source>
        <dbReference type="ARBA" id="ARBA00023201"/>
    </source>
</evidence>
<feature type="transmembrane region" description="Helical" evidence="14">
    <location>
        <begin position="390"/>
        <end position="411"/>
    </location>
</feature>
<name>A0ABQ3IBN1_9BACT</name>
<dbReference type="InterPro" id="IPR001734">
    <property type="entry name" value="Na/solute_symporter"/>
</dbReference>
<feature type="transmembrane region" description="Helical" evidence="14">
    <location>
        <begin position="6"/>
        <end position="24"/>
    </location>
</feature>
<evidence type="ECO:0000256" key="4">
    <source>
        <dbReference type="ARBA" id="ARBA00022475"/>
    </source>
</evidence>
<keyword evidence="5 14" id="KW-0812">Transmembrane</keyword>
<dbReference type="PROSITE" id="PS50283">
    <property type="entry name" value="NA_SOLUT_SYMP_3"/>
    <property type="match status" value="1"/>
</dbReference>
<organism evidence="15 16">
    <name type="scientific">Roseivirga thermotolerans</name>
    <dbReference type="NCBI Taxonomy" id="1758176"/>
    <lineage>
        <taxon>Bacteria</taxon>
        <taxon>Pseudomonadati</taxon>
        <taxon>Bacteroidota</taxon>
        <taxon>Cytophagia</taxon>
        <taxon>Cytophagales</taxon>
        <taxon>Roseivirgaceae</taxon>
        <taxon>Roseivirga</taxon>
    </lineage>
</organism>
<feature type="transmembrane region" description="Helical" evidence="14">
    <location>
        <begin position="423"/>
        <end position="443"/>
    </location>
</feature>
<evidence type="ECO:0000256" key="5">
    <source>
        <dbReference type="ARBA" id="ARBA00022692"/>
    </source>
</evidence>
<keyword evidence="4" id="KW-1003">Cell membrane</keyword>
<evidence type="ECO:0000313" key="16">
    <source>
        <dbReference type="Proteomes" id="UP000658258"/>
    </source>
</evidence>
<evidence type="ECO:0000256" key="9">
    <source>
        <dbReference type="ARBA" id="ARBA00023065"/>
    </source>
</evidence>
<evidence type="ECO:0000313" key="15">
    <source>
        <dbReference type="EMBL" id="GHE72968.1"/>
    </source>
</evidence>
<evidence type="ECO:0000256" key="2">
    <source>
        <dbReference type="ARBA" id="ARBA00006434"/>
    </source>
</evidence>
<gene>
    <name evidence="15" type="ORF">GCM10011340_31790</name>
</gene>
<dbReference type="RefSeq" id="WP_189631275.1">
    <property type="nucleotide sequence ID" value="NZ_BNAG01000004.1"/>
</dbReference>
<protein>
    <submittedName>
        <fullName evidence="15">Sodium:solute symporter</fullName>
    </submittedName>
</protein>
<dbReference type="Pfam" id="PF00474">
    <property type="entry name" value="SSF"/>
    <property type="match status" value="1"/>
</dbReference>
<dbReference type="Proteomes" id="UP000658258">
    <property type="component" value="Unassembled WGS sequence"/>
</dbReference>
<dbReference type="Gene3D" id="1.20.1730.10">
    <property type="entry name" value="Sodium/glucose cotransporter"/>
    <property type="match status" value="1"/>
</dbReference>
<feature type="transmembrane region" description="Helical" evidence="14">
    <location>
        <begin position="154"/>
        <end position="171"/>
    </location>
</feature>
<evidence type="ECO:0000256" key="13">
    <source>
        <dbReference type="RuleBase" id="RU362091"/>
    </source>
</evidence>
<evidence type="ECO:0000256" key="12">
    <source>
        <dbReference type="ARBA" id="ARBA00033708"/>
    </source>
</evidence>
<comment type="similarity">
    <text evidence="2 13">Belongs to the sodium:solute symporter (SSF) (TC 2.A.21) family.</text>
</comment>
<proteinExistence type="inferred from homology"/>
<evidence type="ECO:0000256" key="8">
    <source>
        <dbReference type="ARBA" id="ARBA00023053"/>
    </source>
</evidence>
<feature type="transmembrane region" description="Helical" evidence="14">
    <location>
        <begin position="73"/>
        <end position="96"/>
    </location>
</feature>
<keyword evidence="6" id="KW-0769">Symport</keyword>
<evidence type="ECO:0000256" key="10">
    <source>
        <dbReference type="ARBA" id="ARBA00023136"/>
    </source>
</evidence>
<keyword evidence="16" id="KW-1185">Reference proteome</keyword>
<dbReference type="EMBL" id="BNAG01000004">
    <property type="protein sequence ID" value="GHE72968.1"/>
    <property type="molecule type" value="Genomic_DNA"/>
</dbReference>
<comment type="subcellular location">
    <subcellularLocation>
        <location evidence="1">Cell membrane</location>
        <topology evidence="1">Multi-pass membrane protein</topology>
    </subcellularLocation>
</comment>
<evidence type="ECO:0000256" key="6">
    <source>
        <dbReference type="ARBA" id="ARBA00022847"/>
    </source>
</evidence>
<feature type="transmembrane region" description="Helical" evidence="14">
    <location>
        <begin position="116"/>
        <end position="134"/>
    </location>
</feature>
<feature type="transmembrane region" description="Helical" evidence="14">
    <location>
        <begin position="183"/>
        <end position="201"/>
    </location>
</feature>
<dbReference type="InterPro" id="IPR050277">
    <property type="entry name" value="Sodium:Solute_Symporter"/>
</dbReference>
<evidence type="ECO:0000256" key="7">
    <source>
        <dbReference type="ARBA" id="ARBA00022989"/>
    </source>
</evidence>
<feature type="transmembrane region" description="Helical" evidence="14">
    <location>
        <begin position="45"/>
        <end position="61"/>
    </location>
</feature>
<keyword evidence="7 14" id="KW-1133">Transmembrane helix</keyword>
<dbReference type="InterPro" id="IPR038377">
    <property type="entry name" value="Na/Glc_symporter_sf"/>
</dbReference>
<keyword evidence="8" id="KW-0915">Sodium</keyword>
<comment type="catalytic activity">
    <reaction evidence="12">
        <text>L-proline(in) + Na(+)(in) = L-proline(out) + Na(+)(out)</text>
        <dbReference type="Rhea" id="RHEA:28967"/>
        <dbReference type="ChEBI" id="CHEBI:29101"/>
        <dbReference type="ChEBI" id="CHEBI:60039"/>
    </reaction>
</comment>
<sequence>MTTQNITLWQWILVIASSLVLIAISPWAKTKSDFFQATRKNNKKPGLWLLTSSLVISWIFAKSITNAANLGLSYGIVGGVAYATYYLSFLFAGIIIFKLRVKGGFQSIHQFLSSKYGRGAVILFSLLIAFRLFNEVWSNTIVIGSYFGEVGSKPYYLAILVFTLLTLLYSLKGGLSSSMLTDAIQMVLFAVLLCVILGVILPDSDGISSYLGSGDWSLSGGVDLLLVALIQSISYPFHDPVMTDRGFITDPQTMKKAFYWAVPIGFICIVLFSFIGVYAAQKGMEGEAAVEVAQSLGIISMLVINLIMITSASSTLDSAFASFSKLMAVDLKIGQASVSSGRLIMVLIAVLGTIPVFFNPTVLSATTISGTMVIGLAPVFVFWQWRVHRLAFVLTVLTGTAFGIWFATGAYPKEWVFFPGSYGDLLSVNLLGTAACFLVFIFMKRKGNALVG</sequence>
<feature type="transmembrane region" description="Helical" evidence="14">
    <location>
        <begin position="341"/>
        <end position="358"/>
    </location>
</feature>
<keyword evidence="9" id="KW-0406">Ion transport</keyword>
<keyword evidence="11" id="KW-0739">Sodium transport</keyword>
<accession>A0ABQ3IBN1</accession>
<feature type="transmembrane region" description="Helical" evidence="14">
    <location>
        <begin position="298"/>
        <end position="320"/>
    </location>
</feature>
<evidence type="ECO:0000256" key="1">
    <source>
        <dbReference type="ARBA" id="ARBA00004651"/>
    </source>
</evidence>
<keyword evidence="10 14" id="KW-0472">Membrane</keyword>
<comment type="caution">
    <text evidence="15">The sequence shown here is derived from an EMBL/GenBank/DDBJ whole genome shotgun (WGS) entry which is preliminary data.</text>
</comment>
<feature type="transmembrane region" description="Helical" evidence="14">
    <location>
        <begin position="257"/>
        <end position="278"/>
    </location>
</feature>
<dbReference type="PANTHER" id="PTHR48086">
    <property type="entry name" value="SODIUM/PROLINE SYMPORTER-RELATED"/>
    <property type="match status" value="1"/>
</dbReference>
<evidence type="ECO:0000256" key="3">
    <source>
        <dbReference type="ARBA" id="ARBA00022448"/>
    </source>
</evidence>
<feature type="transmembrane region" description="Helical" evidence="14">
    <location>
        <begin position="364"/>
        <end position="383"/>
    </location>
</feature>
<keyword evidence="3" id="KW-0813">Transport</keyword>
<reference evidence="16" key="1">
    <citation type="journal article" date="2019" name="Int. J. Syst. Evol. Microbiol.">
        <title>The Global Catalogue of Microorganisms (GCM) 10K type strain sequencing project: providing services to taxonomists for standard genome sequencing and annotation.</title>
        <authorList>
            <consortium name="The Broad Institute Genomics Platform"/>
            <consortium name="The Broad Institute Genome Sequencing Center for Infectious Disease"/>
            <person name="Wu L."/>
            <person name="Ma J."/>
        </authorList>
    </citation>
    <scope>NUCLEOTIDE SEQUENCE [LARGE SCALE GENOMIC DNA]</scope>
    <source>
        <strain evidence="16">CGMCC 1.15111</strain>
    </source>
</reference>
<evidence type="ECO:0000256" key="14">
    <source>
        <dbReference type="SAM" id="Phobius"/>
    </source>
</evidence>
<feature type="transmembrane region" description="Helical" evidence="14">
    <location>
        <begin position="216"/>
        <end position="237"/>
    </location>
</feature>